<name>A0A495CY52_9PROT</name>
<dbReference type="RefSeq" id="WP_121212428.1">
    <property type="nucleotide sequence ID" value="NZ_RBIM01000008.1"/>
</dbReference>
<evidence type="ECO:0000256" key="1">
    <source>
        <dbReference type="SAM" id="MobiDB-lite"/>
    </source>
</evidence>
<feature type="compositionally biased region" description="Acidic residues" evidence="1">
    <location>
        <begin position="55"/>
        <end position="66"/>
    </location>
</feature>
<feature type="region of interest" description="Disordered" evidence="1">
    <location>
        <begin position="55"/>
        <end position="89"/>
    </location>
</feature>
<protein>
    <submittedName>
        <fullName evidence="2">Uncharacterized protein</fullName>
    </submittedName>
</protein>
<dbReference type="Proteomes" id="UP000273675">
    <property type="component" value="Unassembled WGS sequence"/>
</dbReference>
<organism evidence="2 3">
    <name type="scientific">Maricaulis maris</name>
    <dbReference type="NCBI Taxonomy" id="74318"/>
    <lineage>
        <taxon>Bacteria</taxon>
        <taxon>Pseudomonadati</taxon>
        <taxon>Pseudomonadota</taxon>
        <taxon>Alphaproteobacteria</taxon>
        <taxon>Maricaulales</taxon>
        <taxon>Maricaulaceae</taxon>
        <taxon>Maricaulis</taxon>
    </lineage>
</organism>
<reference evidence="2 3" key="1">
    <citation type="submission" date="2018-10" db="EMBL/GenBank/DDBJ databases">
        <title>Genomic Encyclopedia of Type Strains, Phase IV (KMG-IV): sequencing the most valuable type-strain genomes for metagenomic binning, comparative biology and taxonomic classification.</title>
        <authorList>
            <person name="Goeker M."/>
        </authorList>
    </citation>
    <scope>NUCLEOTIDE SEQUENCE [LARGE SCALE GENOMIC DNA]</scope>
    <source>
        <strain evidence="2 3">DSM 4734</strain>
    </source>
</reference>
<evidence type="ECO:0000313" key="2">
    <source>
        <dbReference type="EMBL" id="RKQ94205.1"/>
    </source>
</evidence>
<feature type="compositionally biased region" description="Acidic residues" evidence="1">
    <location>
        <begin position="80"/>
        <end position="89"/>
    </location>
</feature>
<accession>A0A495CY52</accession>
<dbReference type="AlphaFoldDB" id="A0A495CY52"/>
<evidence type="ECO:0000313" key="3">
    <source>
        <dbReference type="Proteomes" id="UP000273675"/>
    </source>
</evidence>
<dbReference type="EMBL" id="RBIM01000008">
    <property type="protein sequence ID" value="RKQ94205.1"/>
    <property type="molecule type" value="Genomic_DNA"/>
</dbReference>
<sequence>MALKGFNVLLQVEDAVGDCFVTYGVVAADADAAGRLAEGAAQAEGFWSIEIDDVWEPDPDEGDEPFGDIPEVLGRTEPTYLDEDDYEED</sequence>
<comment type="caution">
    <text evidence="2">The sequence shown here is derived from an EMBL/GenBank/DDBJ whole genome shotgun (WGS) entry which is preliminary data.</text>
</comment>
<gene>
    <name evidence="2" type="ORF">C7435_3178</name>
</gene>
<proteinExistence type="predicted"/>